<protein>
    <recommendedName>
        <fullName evidence="3">Lipoprotein</fullName>
    </recommendedName>
</protein>
<name>A0A940DPU5_9BACT</name>
<evidence type="ECO:0000313" key="1">
    <source>
        <dbReference type="EMBL" id="MBO8454743.1"/>
    </source>
</evidence>
<dbReference type="Proteomes" id="UP000771749">
    <property type="component" value="Unassembled WGS sequence"/>
</dbReference>
<dbReference type="AlphaFoldDB" id="A0A940DPU5"/>
<proteinExistence type="predicted"/>
<gene>
    <name evidence="1" type="ORF">IAC07_08500</name>
</gene>
<reference evidence="1" key="1">
    <citation type="submission" date="2020-10" db="EMBL/GenBank/DDBJ databases">
        <authorList>
            <person name="Gilroy R."/>
        </authorList>
    </citation>
    <scope>NUCLEOTIDE SEQUENCE</scope>
    <source>
        <strain evidence="1">F1-3629</strain>
    </source>
</reference>
<evidence type="ECO:0000313" key="2">
    <source>
        <dbReference type="Proteomes" id="UP000771749"/>
    </source>
</evidence>
<organism evidence="1 2">
    <name type="scientific">Candidatus Cryptobacteroides gallistercoris</name>
    <dbReference type="NCBI Taxonomy" id="2840765"/>
    <lineage>
        <taxon>Bacteria</taxon>
        <taxon>Pseudomonadati</taxon>
        <taxon>Bacteroidota</taxon>
        <taxon>Bacteroidia</taxon>
        <taxon>Bacteroidales</taxon>
        <taxon>Candidatus Cryptobacteroides</taxon>
    </lineage>
</organism>
<dbReference type="PROSITE" id="PS51257">
    <property type="entry name" value="PROKAR_LIPOPROTEIN"/>
    <property type="match status" value="1"/>
</dbReference>
<evidence type="ECO:0008006" key="3">
    <source>
        <dbReference type="Google" id="ProtNLM"/>
    </source>
</evidence>
<reference evidence="1" key="2">
    <citation type="journal article" date="2021" name="PeerJ">
        <title>Extensive microbial diversity within the chicken gut microbiome revealed by metagenomics and culture.</title>
        <authorList>
            <person name="Gilroy R."/>
            <person name="Ravi A."/>
            <person name="Getino M."/>
            <person name="Pursley I."/>
            <person name="Horton D.L."/>
            <person name="Alikhan N.F."/>
            <person name="Baker D."/>
            <person name="Gharbi K."/>
            <person name="Hall N."/>
            <person name="Watson M."/>
            <person name="Adriaenssens E.M."/>
            <person name="Foster-Nyarko E."/>
            <person name="Jarju S."/>
            <person name="Secka A."/>
            <person name="Antonio M."/>
            <person name="Oren A."/>
            <person name="Chaudhuri R.R."/>
            <person name="La Ragione R."/>
            <person name="Hildebrand F."/>
            <person name="Pallen M.J."/>
        </authorList>
    </citation>
    <scope>NUCLEOTIDE SEQUENCE</scope>
    <source>
        <strain evidence="1">F1-3629</strain>
    </source>
</reference>
<sequence length="378" mass="44345">MKKYQSISLLLALSQVTLSASCRDDRFPTFDLTAVNEVSEMHPLETDSGQTFHLIDFYGKDISWMMNAIGLPEKVSGILYHGDYDIYHIPCLAGILDLYRMEEVGVKIYFWEKSGLYVFCVRDEELFSSYPCGLTRFYSKQFYTTLEKKLSVERWIASLSGDSGWRILSWWVSPRNEGNGSQAIYKPIHQFPNDNLFEYYSSSVHSDTKEHIVRNRIKGSGEFLERFRFDNFSDFYFRTLLIGHMLDGNDNTLALQDIAGIEYRNFLSRFGTPDYETVSLELTVPDNSFSETWVLQKMLPQAQDALFPMRICVYEKDGFQLRLYFMRDDSDLMLERKEIEITTDEYLYAASLFRDKRNWRLIYADIIPANPEYWPQIE</sequence>
<comment type="caution">
    <text evidence="1">The sequence shown here is derived from an EMBL/GenBank/DDBJ whole genome shotgun (WGS) entry which is preliminary data.</text>
</comment>
<accession>A0A940DPU5</accession>
<dbReference type="EMBL" id="JADIMJ010000130">
    <property type="protein sequence ID" value="MBO8454743.1"/>
    <property type="molecule type" value="Genomic_DNA"/>
</dbReference>